<proteinExistence type="predicted"/>
<reference evidence="1 2" key="1">
    <citation type="submission" date="2022-12" db="EMBL/GenBank/DDBJ databases">
        <title>Two new species, Stenotrophomonas aracearum and Stenotrophomonas oahuensis, isolated from Anthurium (Araceae family) in Hawaii.</title>
        <authorList>
            <person name="Chunag S.C."/>
            <person name="Dobhal S."/>
            <person name="Alvarez A."/>
            <person name="Arif M."/>
        </authorList>
    </citation>
    <scope>NUCLEOTIDE SEQUENCE [LARGE SCALE GENOMIC DNA]</scope>
    <source>
        <strain evidence="1 2">A5586</strain>
    </source>
</reference>
<evidence type="ECO:0000313" key="2">
    <source>
        <dbReference type="Proteomes" id="UP001302072"/>
    </source>
</evidence>
<dbReference type="Proteomes" id="UP001302072">
    <property type="component" value="Chromosome"/>
</dbReference>
<keyword evidence="2" id="KW-1185">Reference proteome</keyword>
<dbReference type="EMBL" id="CP115541">
    <property type="protein sequence ID" value="WNH53791.1"/>
    <property type="molecule type" value="Genomic_DNA"/>
</dbReference>
<evidence type="ECO:0000313" key="1">
    <source>
        <dbReference type="EMBL" id="WNH53791.1"/>
    </source>
</evidence>
<accession>A0ABY9YT96</accession>
<dbReference type="RefSeq" id="WP_311192921.1">
    <property type="nucleotide sequence ID" value="NZ_CP115541.1"/>
</dbReference>
<gene>
    <name evidence="1" type="ORF">PDM29_05790</name>
</gene>
<name>A0ABY9YT96_9GAMM</name>
<sequence>MIRAAVWLLVALCLCGCVNRYHRITAAPAPPKDAPIGSNAFNGILDHLERGSLHVMQIHGMGSHSAQEDCGEGSENLNLQNEIALKLKYGLAGGKDAAITRSIVKDGMVAGTYSVRRFADPDSDRNHDLFFSCITWGETGKVVKRKLLELEDDFTEKAENEKHRVWINSQAKRFVNGSFADPVIYLGGMGPYIRDVVWQGIVASTSHVAAMNAKKSLTALTAVEKADAMRSFGSQGYVAIMSDSLGSRIVFDLVCEQSEALCQGTPLAAVGPKAEMAPYQKRTLAAGSADALVQYQLEHRVVSMYMLANQLPLLELAYYIPTDDGVPLNLALDRLMSGNHGCYRPLPGLLAPSEDAASSDTASVEVVAFTDPNDALSYHLTDAFARRCVPVYPSESQAPLRLINVTLPNAKARYLFVYSNLVKAHSSGFKDNPRAIDLMTFGHH</sequence>
<protein>
    <recommendedName>
        <fullName evidence="3">Lipoprotein</fullName>
    </recommendedName>
</protein>
<evidence type="ECO:0008006" key="3">
    <source>
        <dbReference type="Google" id="ProtNLM"/>
    </source>
</evidence>
<organism evidence="1 2">
    <name type="scientific">Stenotrophomonas oahuensis</name>
    <dbReference type="NCBI Taxonomy" id="3003271"/>
    <lineage>
        <taxon>Bacteria</taxon>
        <taxon>Pseudomonadati</taxon>
        <taxon>Pseudomonadota</taxon>
        <taxon>Gammaproteobacteria</taxon>
        <taxon>Lysobacterales</taxon>
        <taxon>Lysobacteraceae</taxon>
        <taxon>Stenotrophomonas</taxon>
    </lineage>
</organism>